<evidence type="ECO:0000256" key="1">
    <source>
        <dbReference type="SAM" id="MobiDB-lite"/>
    </source>
</evidence>
<keyword evidence="3" id="KW-1185">Reference proteome</keyword>
<dbReference type="EMBL" id="JAMFTS010000003">
    <property type="protein sequence ID" value="KAJ4769554.1"/>
    <property type="molecule type" value="Genomic_DNA"/>
</dbReference>
<organism evidence="2 3">
    <name type="scientific">Rhynchospora pubera</name>
    <dbReference type="NCBI Taxonomy" id="906938"/>
    <lineage>
        <taxon>Eukaryota</taxon>
        <taxon>Viridiplantae</taxon>
        <taxon>Streptophyta</taxon>
        <taxon>Embryophyta</taxon>
        <taxon>Tracheophyta</taxon>
        <taxon>Spermatophyta</taxon>
        <taxon>Magnoliopsida</taxon>
        <taxon>Liliopsida</taxon>
        <taxon>Poales</taxon>
        <taxon>Cyperaceae</taxon>
        <taxon>Cyperoideae</taxon>
        <taxon>Rhynchosporeae</taxon>
        <taxon>Rhynchospora</taxon>
    </lineage>
</organism>
<sequence length="362" mass="39051">MTLTKLGIKSGYLVGSHGPDRVLRKREGGARLIKNIIEKREEASRRERKKKKKKMVAIALYRGNLHRVPNTPRRWPAPARSMSSSQFKSLLRRRSRALSRLTSLKDKDKDETREVQVQVKAEAEEEQGDKGEPEEAQEEPEEGELPHSDPPPSPNAEASTAPDAGGLTLNKEERKMQLEKKLQELNQTKHNLVQMLKQILNAEEEMKRRISQPPVTRGPITLPSENGPDVPSASRPGPPRISVEVNFGTDLGGESDPGSTQSAPTHPFGQMQSLSPSGSSLSRSPFSNAPRGPLASSSLLGNPLTAPASFIPPTGQLSHASSLPPLLPLPGSTFVASSPSPAASGGTPSASVFRDSRFGGSS</sequence>
<evidence type="ECO:0000313" key="3">
    <source>
        <dbReference type="Proteomes" id="UP001140206"/>
    </source>
</evidence>
<feature type="region of interest" description="Disordered" evidence="1">
    <location>
        <begin position="120"/>
        <end position="188"/>
    </location>
</feature>
<gene>
    <name evidence="2" type="ORF">LUZ62_053811</name>
</gene>
<comment type="caution">
    <text evidence="2">The sequence shown here is derived from an EMBL/GenBank/DDBJ whole genome shotgun (WGS) entry which is preliminary data.</text>
</comment>
<protein>
    <submittedName>
        <fullName evidence="2">tRNA (Ile)-lysidine synthase</fullName>
    </submittedName>
</protein>
<feature type="compositionally biased region" description="Basic and acidic residues" evidence="1">
    <location>
        <begin position="170"/>
        <end position="183"/>
    </location>
</feature>
<name>A0AAV8DR41_9POAL</name>
<dbReference type="PANTHER" id="PTHR36764:SF1">
    <property type="entry name" value="TRNA (ILE)-LYSIDINE SYNTHASE"/>
    <property type="match status" value="1"/>
</dbReference>
<reference evidence="2" key="1">
    <citation type="submission" date="2022-08" db="EMBL/GenBank/DDBJ databases">
        <authorList>
            <person name="Marques A."/>
        </authorList>
    </citation>
    <scope>NUCLEOTIDE SEQUENCE</scope>
    <source>
        <strain evidence="2">RhyPub2mFocal</strain>
        <tissue evidence="2">Leaves</tissue>
    </source>
</reference>
<dbReference type="PANTHER" id="PTHR36764">
    <property type="entry name" value="TRNA (ILE)-LYSIDINE SYNTHASE"/>
    <property type="match status" value="1"/>
</dbReference>
<accession>A0AAV8DR41</accession>
<evidence type="ECO:0000313" key="2">
    <source>
        <dbReference type="EMBL" id="KAJ4769554.1"/>
    </source>
</evidence>
<dbReference type="GO" id="GO:0009507">
    <property type="term" value="C:chloroplast"/>
    <property type="evidence" value="ECO:0007669"/>
    <property type="project" value="TreeGrafter"/>
</dbReference>
<feature type="region of interest" description="Disordered" evidence="1">
    <location>
        <begin position="65"/>
        <end position="91"/>
    </location>
</feature>
<feature type="region of interest" description="Disordered" evidence="1">
    <location>
        <begin position="204"/>
        <end position="362"/>
    </location>
</feature>
<feature type="compositionally biased region" description="Low complexity" evidence="1">
    <location>
        <begin position="273"/>
        <end position="287"/>
    </location>
</feature>
<proteinExistence type="predicted"/>
<dbReference type="Proteomes" id="UP001140206">
    <property type="component" value="Chromosome 3"/>
</dbReference>
<feature type="compositionally biased region" description="Acidic residues" evidence="1">
    <location>
        <begin position="134"/>
        <end position="143"/>
    </location>
</feature>
<dbReference type="AlphaFoldDB" id="A0AAV8DR41"/>
<feature type="compositionally biased region" description="Low complexity" evidence="1">
    <location>
        <begin position="329"/>
        <end position="352"/>
    </location>
</feature>